<dbReference type="InterPro" id="IPR011993">
    <property type="entry name" value="PH-like_dom_sf"/>
</dbReference>
<sequence length="588" mass="67779">MAHALRRISYATCEPQHAQFSFLAREPRAHFSIQYCHSFITESAQQAALAMLSIRESVIIASSNNDTIVENEDIREVKNGIIDECLVHNAKHIRRNKSSVWKHFERLNRAQGDYNQQKALVPLAIIASISKRTYTDLDIHIITFQRGCCLHKPSRDELKASSCCLKDFAAGLRLQCPWQKGKEGYRFFFFWITQEWQQQLLWMRAWKKRLNPTMPLKGSRNRYVKRRLKVQVDKASQLSKPLEEASQSSGTATFCRMPSRVEAFDYSPRSSCRQEVKERESQTHAIGALLALSLSLSLQRVSCSLAGSERDKENRQMQEETRNEIAGIRQLPLNVFNAAVGARKRSGEKRSVGRSVAPLRSVSRWGGDRSRVGCRCYSRFVFLFRLQFLSTRTGEVLPLPSWAKHALGPPCSFDRCTTWDRAPVTEEYACRLTESHSFQLTEKITKIWRKPRAVRFESSWKTKRCNGRRGMRRFTRRRKTLAAFSAIMGRLGKGSQSTTRPIFRVQYRKLVDEYSQQQEQLKFMPALPDYMSYCCCRCGHTQKLKALTANNLAIYSPYSLLIPDPIIVRSDNLERQMPASVDHEAKLR</sequence>
<organism evidence="1 2">
    <name type="scientific">Dufourea novaeangliae</name>
    <name type="common">Sweat bee</name>
    <dbReference type="NCBI Taxonomy" id="178035"/>
    <lineage>
        <taxon>Eukaryota</taxon>
        <taxon>Metazoa</taxon>
        <taxon>Ecdysozoa</taxon>
        <taxon>Arthropoda</taxon>
        <taxon>Hexapoda</taxon>
        <taxon>Insecta</taxon>
        <taxon>Pterygota</taxon>
        <taxon>Neoptera</taxon>
        <taxon>Endopterygota</taxon>
        <taxon>Hymenoptera</taxon>
        <taxon>Apocrita</taxon>
        <taxon>Aculeata</taxon>
        <taxon>Apoidea</taxon>
        <taxon>Anthophila</taxon>
        <taxon>Halictidae</taxon>
        <taxon>Rophitinae</taxon>
        <taxon>Dufourea</taxon>
    </lineage>
</organism>
<dbReference type="PANTHER" id="PTHR15832:SF2">
    <property type="entry name" value="SH2 DOMAIN-CONTAINING PROTEIN"/>
    <property type="match status" value="1"/>
</dbReference>
<gene>
    <name evidence="1" type="ORF">WN55_07190</name>
</gene>
<dbReference type="Proteomes" id="UP000076502">
    <property type="component" value="Unassembled WGS sequence"/>
</dbReference>
<dbReference type="AlphaFoldDB" id="A0A154PS48"/>
<proteinExistence type="predicted"/>
<reference evidence="1 2" key="1">
    <citation type="submission" date="2015-07" db="EMBL/GenBank/DDBJ databases">
        <title>The genome of Dufourea novaeangliae.</title>
        <authorList>
            <person name="Pan H."/>
            <person name="Kapheim K."/>
        </authorList>
    </citation>
    <scope>NUCLEOTIDE SEQUENCE [LARGE SCALE GENOMIC DNA]</scope>
    <source>
        <strain evidence="1">0120121106</strain>
        <tissue evidence="1">Whole body</tissue>
    </source>
</reference>
<protein>
    <submittedName>
        <fullName evidence="1">Uncharacterized protein</fullName>
    </submittedName>
</protein>
<dbReference type="OrthoDB" id="10013007at2759"/>
<name>A0A154PS48_DUFNO</name>
<accession>A0A154PS48</accession>
<dbReference type="Gene3D" id="2.30.29.30">
    <property type="entry name" value="Pleckstrin-homology domain (PH domain)/Phosphotyrosine-binding domain (PTB)"/>
    <property type="match status" value="1"/>
</dbReference>
<keyword evidence="2" id="KW-1185">Reference proteome</keyword>
<dbReference type="PANTHER" id="PTHR15832">
    <property type="entry name" value="SHC (SRC HOMOLOGY DOMAIN C-TERMINAL) ADAPTOR HOMOLOG"/>
    <property type="match status" value="1"/>
</dbReference>
<evidence type="ECO:0000313" key="1">
    <source>
        <dbReference type="EMBL" id="KZC14693.1"/>
    </source>
</evidence>
<evidence type="ECO:0000313" key="2">
    <source>
        <dbReference type="Proteomes" id="UP000076502"/>
    </source>
</evidence>
<dbReference type="EMBL" id="KQ435114">
    <property type="protein sequence ID" value="KZC14693.1"/>
    <property type="molecule type" value="Genomic_DNA"/>
</dbReference>